<protein>
    <submittedName>
        <fullName evidence="2">Uncharacterized protein</fullName>
    </submittedName>
</protein>
<evidence type="ECO:0000313" key="2">
    <source>
        <dbReference type="EMBL" id="MBD2753784.1"/>
    </source>
</evidence>
<evidence type="ECO:0000256" key="1">
    <source>
        <dbReference type="SAM" id="SignalP"/>
    </source>
</evidence>
<reference evidence="2" key="1">
    <citation type="submission" date="2020-09" db="EMBL/GenBank/DDBJ databases">
        <authorList>
            <person name="Kim M.K."/>
        </authorList>
    </citation>
    <scope>NUCLEOTIDE SEQUENCE</scope>
    <source>
        <strain evidence="2">BT704</strain>
    </source>
</reference>
<organism evidence="2 3">
    <name type="scientific">Spirosoma validum</name>
    <dbReference type="NCBI Taxonomy" id="2771355"/>
    <lineage>
        <taxon>Bacteria</taxon>
        <taxon>Pseudomonadati</taxon>
        <taxon>Bacteroidota</taxon>
        <taxon>Cytophagia</taxon>
        <taxon>Cytophagales</taxon>
        <taxon>Cytophagaceae</taxon>
        <taxon>Spirosoma</taxon>
    </lineage>
</organism>
<name>A0A927B1F2_9BACT</name>
<comment type="caution">
    <text evidence="2">The sequence shown here is derived from an EMBL/GenBank/DDBJ whole genome shotgun (WGS) entry which is preliminary data.</text>
</comment>
<feature type="chain" id="PRO_5037932185" evidence="1">
    <location>
        <begin position="19"/>
        <end position="204"/>
    </location>
</feature>
<dbReference type="RefSeq" id="WP_191039431.1">
    <property type="nucleotide sequence ID" value="NZ_JACXAA010000004.1"/>
</dbReference>
<keyword evidence="1" id="KW-0732">Signal</keyword>
<feature type="signal peptide" evidence="1">
    <location>
        <begin position="1"/>
        <end position="18"/>
    </location>
</feature>
<dbReference type="Proteomes" id="UP000653797">
    <property type="component" value="Unassembled WGS sequence"/>
</dbReference>
<dbReference type="EMBL" id="JACXAA010000004">
    <property type="protein sequence ID" value="MBD2753784.1"/>
    <property type="molecule type" value="Genomic_DNA"/>
</dbReference>
<sequence>MKKLIGFACILLSLAAQAQNQVYQAGDKIIVAKSDGTGAYGYPSSEVLFGVESGKILMDWRGTRIFFLTPAQFLSSSGSAWGVTADAAFTAFKATWPTFSGGGGGGGGGSFTPATFGSGPPVATSYTTNAGTISTTGTLYMLIQNIGSTTATVTYAGVTTNLEAKEQYEYVANYDRTSNKYSPFAALSINATGTTVVVWKTPTQ</sequence>
<proteinExistence type="predicted"/>
<dbReference type="AlphaFoldDB" id="A0A927B1F2"/>
<evidence type="ECO:0000313" key="3">
    <source>
        <dbReference type="Proteomes" id="UP000653797"/>
    </source>
</evidence>
<gene>
    <name evidence="2" type="ORF">IC230_12840</name>
</gene>
<accession>A0A927B1F2</accession>
<keyword evidence="3" id="KW-1185">Reference proteome</keyword>